<reference evidence="1 2" key="1">
    <citation type="journal article" date="2024" name="G3 (Bethesda)">
        <title>Genome assembly of Hibiscus sabdariffa L. provides insights into metabolisms of medicinal natural products.</title>
        <authorList>
            <person name="Kim T."/>
        </authorList>
    </citation>
    <scope>NUCLEOTIDE SEQUENCE [LARGE SCALE GENOMIC DNA]</scope>
    <source>
        <strain evidence="1">TK-2024</strain>
        <tissue evidence="1">Old leaves</tissue>
    </source>
</reference>
<keyword evidence="2" id="KW-1185">Reference proteome</keyword>
<evidence type="ECO:0000313" key="1">
    <source>
        <dbReference type="EMBL" id="KAK8487219.1"/>
    </source>
</evidence>
<comment type="caution">
    <text evidence="1">The sequence shown here is derived from an EMBL/GenBank/DDBJ whole genome shotgun (WGS) entry which is preliminary data.</text>
</comment>
<proteinExistence type="predicted"/>
<accession>A0ABR2A2E8</accession>
<dbReference type="EMBL" id="JBBPBN010000405">
    <property type="protein sequence ID" value="KAK8487219.1"/>
    <property type="molecule type" value="Genomic_DNA"/>
</dbReference>
<sequence length="94" mass="10957">MARPCGFKHHRNHAIQKQIGSLSYPSSVEGRHQKLDRERCIVPRDIGLEAFNIKKAFHEILMGIYQKYKAAKPWQEKKLRLRAFLEAPSLMSLI</sequence>
<protein>
    <submittedName>
        <fullName evidence="1">Uncharacterized protein</fullName>
    </submittedName>
</protein>
<gene>
    <name evidence="1" type="ORF">V6N11_013942</name>
</gene>
<organism evidence="1 2">
    <name type="scientific">Hibiscus sabdariffa</name>
    <name type="common">roselle</name>
    <dbReference type="NCBI Taxonomy" id="183260"/>
    <lineage>
        <taxon>Eukaryota</taxon>
        <taxon>Viridiplantae</taxon>
        <taxon>Streptophyta</taxon>
        <taxon>Embryophyta</taxon>
        <taxon>Tracheophyta</taxon>
        <taxon>Spermatophyta</taxon>
        <taxon>Magnoliopsida</taxon>
        <taxon>eudicotyledons</taxon>
        <taxon>Gunneridae</taxon>
        <taxon>Pentapetalae</taxon>
        <taxon>rosids</taxon>
        <taxon>malvids</taxon>
        <taxon>Malvales</taxon>
        <taxon>Malvaceae</taxon>
        <taxon>Malvoideae</taxon>
        <taxon>Hibiscus</taxon>
    </lineage>
</organism>
<evidence type="ECO:0000313" key="2">
    <source>
        <dbReference type="Proteomes" id="UP001396334"/>
    </source>
</evidence>
<name>A0ABR2A2E8_9ROSI</name>
<dbReference type="Proteomes" id="UP001396334">
    <property type="component" value="Unassembled WGS sequence"/>
</dbReference>